<dbReference type="GO" id="GO:0006936">
    <property type="term" value="P:muscle contraction"/>
    <property type="evidence" value="ECO:0007669"/>
    <property type="project" value="UniProtKB-ARBA"/>
</dbReference>
<keyword evidence="4 9" id="KW-0175">Coiled coil</keyword>
<dbReference type="GO" id="GO:0045214">
    <property type="term" value="P:sarcomere organization"/>
    <property type="evidence" value="ECO:0007669"/>
    <property type="project" value="UniProtKB-ARBA"/>
</dbReference>
<dbReference type="GO" id="GO:0000146">
    <property type="term" value="F:microfilament motor activity"/>
    <property type="evidence" value="ECO:0007669"/>
    <property type="project" value="TreeGrafter"/>
</dbReference>
<dbReference type="InterPro" id="IPR002928">
    <property type="entry name" value="Myosin_tail"/>
</dbReference>
<evidence type="ECO:0000256" key="7">
    <source>
        <dbReference type="ARBA" id="ARBA00023203"/>
    </source>
</evidence>
<dbReference type="FunFam" id="1.20.58.530:FF:000001">
    <property type="entry name" value="Myosin heavy chain"/>
    <property type="match status" value="1"/>
</dbReference>
<dbReference type="InterPro" id="IPR004009">
    <property type="entry name" value="SH3_Myosin"/>
</dbReference>
<dbReference type="Gene3D" id="1.20.5.340">
    <property type="match status" value="3"/>
</dbReference>
<evidence type="ECO:0000256" key="3">
    <source>
        <dbReference type="ARBA" id="ARBA00022840"/>
    </source>
</evidence>
<dbReference type="SUPFAM" id="SSF50084">
    <property type="entry name" value="Myosin S1 fragment, N-terminal domain"/>
    <property type="match status" value="1"/>
</dbReference>
<dbReference type="GO" id="GO:0060972">
    <property type="term" value="P:left/right pattern formation"/>
    <property type="evidence" value="ECO:0007669"/>
    <property type="project" value="UniProtKB-ARBA"/>
</dbReference>
<reference evidence="13 14" key="1">
    <citation type="journal article" date="2018" name="Nat. Ecol. Evol.">
        <title>Genomic signatures of mitonuclear coevolution across populations of Tigriopus californicus.</title>
        <authorList>
            <person name="Barreto F.S."/>
            <person name="Watson E.T."/>
            <person name="Lima T.G."/>
            <person name="Willett C.S."/>
            <person name="Edmands S."/>
            <person name="Li W."/>
            <person name="Burton R.S."/>
        </authorList>
    </citation>
    <scope>NUCLEOTIDE SEQUENCE [LARGE SCALE GENOMIC DNA]</scope>
    <source>
        <strain evidence="13 14">San Diego</strain>
    </source>
</reference>
<dbReference type="GO" id="GO:0031033">
    <property type="term" value="P:myosin filament organization"/>
    <property type="evidence" value="ECO:0007669"/>
    <property type="project" value="UniProtKB-ARBA"/>
</dbReference>
<dbReference type="Gene3D" id="3.40.850.10">
    <property type="entry name" value="Kinesin motor domain"/>
    <property type="match status" value="1"/>
</dbReference>
<dbReference type="PANTHER" id="PTHR13140">
    <property type="entry name" value="MYOSIN"/>
    <property type="match status" value="1"/>
</dbReference>
<dbReference type="PROSITE" id="PS51456">
    <property type="entry name" value="MYOSIN_MOTOR"/>
    <property type="match status" value="1"/>
</dbReference>
<dbReference type="EMBL" id="VCGU01000010">
    <property type="protein sequence ID" value="TRY68798.1"/>
    <property type="molecule type" value="Genomic_DNA"/>
</dbReference>
<feature type="coiled-coil region" evidence="9">
    <location>
        <begin position="1230"/>
        <end position="1616"/>
    </location>
</feature>
<evidence type="ECO:0000313" key="14">
    <source>
        <dbReference type="Proteomes" id="UP000318571"/>
    </source>
</evidence>
<dbReference type="Gene3D" id="1.20.120.720">
    <property type="entry name" value="Myosin VI head, motor domain, U50 subdomain"/>
    <property type="match status" value="1"/>
</dbReference>
<dbReference type="Gene3D" id="1.10.10.820">
    <property type="match status" value="1"/>
</dbReference>
<comment type="caution">
    <text evidence="13">The sequence shown here is derived from an EMBL/GenBank/DDBJ whole genome shotgun (WGS) entry which is preliminary data.</text>
</comment>
<evidence type="ECO:0000256" key="8">
    <source>
        <dbReference type="PROSITE-ProRule" id="PRU00782"/>
    </source>
</evidence>
<dbReference type="Gene3D" id="1.20.58.530">
    <property type="match status" value="1"/>
</dbReference>
<dbReference type="Pfam" id="PF00063">
    <property type="entry name" value="Myosin_head"/>
    <property type="match status" value="1"/>
</dbReference>
<dbReference type="GO" id="GO:0048731">
    <property type="term" value="P:system development"/>
    <property type="evidence" value="ECO:0007669"/>
    <property type="project" value="UniProtKB-ARBA"/>
</dbReference>
<protein>
    <recommendedName>
        <fullName evidence="15">Myosin motor domain-containing protein</fullName>
    </recommendedName>
</protein>
<evidence type="ECO:0000259" key="12">
    <source>
        <dbReference type="PROSITE" id="PS51844"/>
    </source>
</evidence>
<dbReference type="FunFam" id="1.10.10.820:FF:000001">
    <property type="entry name" value="Myosin heavy chain"/>
    <property type="match status" value="1"/>
</dbReference>
<evidence type="ECO:0000256" key="6">
    <source>
        <dbReference type="ARBA" id="ARBA00023175"/>
    </source>
</evidence>
<keyword evidence="5 8" id="KW-0518">Myosin</keyword>
<dbReference type="PRINTS" id="PR00193">
    <property type="entry name" value="MYOSINHEAVY"/>
</dbReference>
<feature type="region of interest" description="Actin-binding" evidence="8">
    <location>
        <begin position="644"/>
        <end position="666"/>
    </location>
</feature>
<evidence type="ECO:0000256" key="4">
    <source>
        <dbReference type="ARBA" id="ARBA00023054"/>
    </source>
</evidence>
<dbReference type="CDD" id="cd01377">
    <property type="entry name" value="MYSc_class_II"/>
    <property type="match status" value="1"/>
</dbReference>
<keyword evidence="2 8" id="KW-0547">Nucleotide-binding</keyword>
<dbReference type="Gene3D" id="2.30.30.360">
    <property type="entry name" value="Myosin S1 fragment, N-terminal"/>
    <property type="match status" value="1"/>
</dbReference>
<dbReference type="FunFam" id="3.40.850.10:FF:000101">
    <property type="entry name" value="Slow myosin heavy chain 2"/>
    <property type="match status" value="1"/>
</dbReference>
<dbReference type="GO" id="GO:0005524">
    <property type="term" value="F:ATP binding"/>
    <property type="evidence" value="ECO:0007669"/>
    <property type="project" value="UniProtKB-UniRule"/>
</dbReference>
<dbReference type="FunFam" id="1.20.120.720:FF:000001">
    <property type="entry name" value="Myosin heavy chain, muscle"/>
    <property type="match status" value="1"/>
</dbReference>
<keyword evidence="7 8" id="KW-0009">Actin-binding</keyword>
<gene>
    <name evidence="13" type="ORF">TCAL_16488</name>
</gene>
<dbReference type="InterPro" id="IPR036961">
    <property type="entry name" value="Kinesin_motor_dom_sf"/>
</dbReference>
<evidence type="ECO:0000313" key="13">
    <source>
        <dbReference type="EMBL" id="TRY68798.1"/>
    </source>
</evidence>
<dbReference type="GO" id="GO:0030017">
    <property type="term" value="C:sarcomere"/>
    <property type="evidence" value="ECO:0007669"/>
    <property type="project" value="UniProtKB-ARBA"/>
</dbReference>
<dbReference type="Gene3D" id="1.20.5.370">
    <property type="match status" value="4"/>
</dbReference>
<feature type="region of interest" description="Disordered" evidence="10">
    <location>
        <begin position="611"/>
        <end position="634"/>
    </location>
</feature>
<feature type="domain" description="Myosin N-terminal SH3-like" evidence="12">
    <location>
        <begin position="37"/>
        <end position="85"/>
    </location>
</feature>
<dbReference type="Proteomes" id="UP000318571">
    <property type="component" value="Chromosome 1"/>
</dbReference>
<dbReference type="InterPro" id="IPR014751">
    <property type="entry name" value="XRCC4-like_C"/>
</dbReference>
<dbReference type="OMA" id="IRAWCTL"/>
<keyword evidence="14" id="KW-1185">Reference proteome</keyword>
<evidence type="ECO:0000256" key="5">
    <source>
        <dbReference type="ARBA" id="ARBA00023123"/>
    </source>
</evidence>
<dbReference type="Gene3D" id="1.20.5.4820">
    <property type="match status" value="1"/>
</dbReference>
<feature type="coiled-coil region" evidence="9">
    <location>
        <begin position="1652"/>
        <end position="1876"/>
    </location>
</feature>
<dbReference type="GO" id="GO:0042802">
    <property type="term" value="F:identical protein binding"/>
    <property type="evidence" value="ECO:0007669"/>
    <property type="project" value="UniProtKB-ARBA"/>
</dbReference>
<evidence type="ECO:0000256" key="10">
    <source>
        <dbReference type="SAM" id="MobiDB-lite"/>
    </source>
</evidence>
<dbReference type="SMART" id="SM00242">
    <property type="entry name" value="MYSc"/>
    <property type="match status" value="1"/>
</dbReference>
<dbReference type="GO" id="GO:0051015">
    <property type="term" value="F:actin filament binding"/>
    <property type="evidence" value="ECO:0007669"/>
    <property type="project" value="InterPro"/>
</dbReference>
<dbReference type="Pfam" id="PF01576">
    <property type="entry name" value="Myosin_tail_1"/>
    <property type="match status" value="1"/>
</dbReference>
<dbReference type="InterPro" id="IPR027417">
    <property type="entry name" value="P-loop_NTPase"/>
</dbReference>
<feature type="coiled-coil region" evidence="9">
    <location>
        <begin position="830"/>
        <end position="1172"/>
    </location>
</feature>
<dbReference type="InterPro" id="IPR008989">
    <property type="entry name" value="Myosin_S1_N"/>
</dbReference>
<dbReference type="GO" id="GO:0016020">
    <property type="term" value="C:membrane"/>
    <property type="evidence" value="ECO:0007669"/>
    <property type="project" value="TreeGrafter"/>
</dbReference>
<proteinExistence type="inferred from homology"/>
<evidence type="ECO:0000256" key="9">
    <source>
        <dbReference type="SAM" id="Coils"/>
    </source>
</evidence>
<evidence type="ECO:0008006" key="15">
    <source>
        <dbReference type="Google" id="ProtNLM"/>
    </source>
</evidence>
<feature type="domain" description="Myosin motor" evidence="11">
    <location>
        <begin position="89"/>
        <end position="766"/>
    </location>
</feature>
<evidence type="ECO:0000256" key="1">
    <source>
        <dbReference type="ARBA" id="ARBA00008314"/>
    </source>
</evidence>
<evidence type="ECO:0000259" key="11">
    <source>
        <dbReference type="PROSITE" id="PS51456"/>
    </source>
</evidence>
<dbReference type="PANTHER" id="PTHR13140:SF857">
    <property type="entry name" value="MYOSIN-11"/>
    <property type="match status" value="1"/>
</dbReference>
<dbReference type="GO" id="GO:0016459">
    <property type="term" value="C:myosin complex"/>
    <property type="evidence" value="ECO:0007669"/>
    <property type="project" value="UniProtKB-KW"/>
</dbReference>
<dbReference type="InterPro" id="IPR001609">
    <property type="entry name" value="Myosin_head_motor_dom-like"/>
</dbReference>
<dbReference type="SUPFAM" id="SSF90257">
    <property type="entry name" value="Myosin rod fragments"/>
    <property type="match status" value="5"/>
</dbReference>
<dbReference type="STRING" id="6832.A0A553NTP9"/>
<accession>A0A553NTP9</accession>
<sequence length="1918" mass="221727">MPGNVKLGSSNEPDPDPLPYLAVSMDMKRQDMLKPYDPKKSYWVPDDQGGFLEGLLQSDDGKKAVVMIGHEKKTFKSELIAQVNPPKFEKCEDMSNLTYLNEASVLWNLKSRYQSKLIYTYSGLFCVAVNPYKRFPIYTPTAVKLYLGKRRNEVPPHLFAISDTAYRNMLSKSQCQSILVTGESGAGKTENTKKVISYFAMVGAREEKKRKSKKASLEDQIVQTNPILESFGNAKTARNDNSSRFGKFIRIHFNASGKLAGCDIETYLLEKSRITFQQEVERSYHIFYQMMQKLDSGPDIKKLCHLSDDIYDYHYVSQGKTSVPSIDDKEDLEFTHDAFNILHFTEEETINIYKAVAAVMHMGEVKFKQKGREEQCEPDSPEQAKKVADLLGIDPEAMMKAYCKPKIKVGTEWVTKGQNIDQSTQAVAGIARGLYDRIFRFLVEKCNETLVDPTMKKFNGFEQLCINFCNEKLQQFFNHHMFVLEQEEYIREGIDWQMVDFGMDLQSCITMFEKPMGILAILEEESLFPKATDKTFEEKLKSNHLGKSPNFAKASTKSDKNANFAVVHYAGTVSYNVTGWLEKNKDPLNDTMVELVKNGSNNLIIHVFADHPGQSPLPEDKTKKGKKAKGSGSKTVSSFYKSQLDSLMSTLHATEPHFIRCIVPNGNKMPGEIDSGLVLHQLTCNGVLEGIRICMRGFPNRMPYPEFCTRYAILNANKISQMSNKDPKKITDTICNDFIDKERFRVGHTKVFFRAGVLGYLEEVRDDIVLKLVRFLQGACYGFLRRKDFEKKRQQRELIRVIQRNFRQFLSLRNWGWFSIIQKTKPLIGMINIEEEIKFLEDAASKATSAVESEENERKRLEEENKRLQEDTLAMMKRIEAEQGDLVQYQERSAKAATQKACLELELNDNQEKLDNESRRKDELHDQKRALESEVGNIRKDFIDMEEQLAKAETEKTTRDHKMRNLNDDIANLDEVISKLNKEKKYVQENNSKANEDLHSAEDKVNHLNMVKAKLEQTMDDLEDTLERERRAKNDIEKQRRKVEGDLKVQQEMVMDMEKGKRELEGVVQRRERDIAEMNARLEGEQAGYAKQQRHVKETQARVEELEEELEAERQARAKAERQKQDLGRELEELSERLDEASGATTAQMELNKKREMEVQRLRKDLEEATIQQESIILSLKKKHQDAIGEMSEQMDQLGKLKVKIENDKMTVRMQTDDLKAAYDHLFTEKASAEKANKGLQAQFGELNKRLAEGNLQLSDMDNGNKKSMAENGEILRQLEEVESNISMLNKTKIQLTNSLEDAKRSADDEAKERQSLLGRYRNLEHEFDGMNAIYEEELASKEDLARQAKKAELEANQWRQKYELEGIAKIEELENSKLKLQARLTECEGTVENLNSKLIQLDKTKTHLQQEIDNMTNHVDNANMQYSQMEKKIRQFDKIIGDWKHKADGLADELDQSQKECRNVATELFRVKNGYEDASNQLNEVRRENQTLTDEIKDLMEQISEGGRSIHEIEKQRKRLETEKKELQGALEEAEAALEQEENKFLRAQVELSQARQEIERRLAEKEEEFDAARRSHQKGIEMMQSNLEAEMKAKAEAQRMKKKLEADVLELDSALEHAHATHQENQRTIDKYQNSIRESQIRFDDEQKVKAIARENMLNAERRAHTLQNALEEIRTLLEQADRARRAAEQELSECNETMSDLSVQNQSLAANKRRLEGEMDNLRQDLDDMKMETMMTEDKARKAMMDAARISEELRMEQDLTHRLENERKMLDAQVKDLQIRLDDAEMNAMKNGRKAAQKMESRIKELESELDSEQRRLGDSMKNLKKNERKIKEMDFQEAEDRKQHEHMQDLLRNYKKQIEEAEEIAAMNLAKFRKTQVETEESEERADLSEQALSKYRVMGRSNTPNPGQLGLL</sequence>
<feature type="binding site" evidence="8">
    <location>
        <begin position="182"/>
        <end position="189"/>
    </location>
    <ligand>
        <name>ATP</name>
        <dbReference type="ChEBI" id="CHEBI:30616"/>
    </ligand>
</feature>
<dbReference type="SUPFAM" id="SSF52540">
    <property type="entry name" value="P-loop containing nucleoside triphosphate hydrolases"/>
    <property type="match status" value="1"/>
</dbReference>
<dbReference type="GO" id="GO:0007015">
    <property type="term" value="P:actin filament organization"/>
    <property type="evidence" value="ECO:0007669"/>
    <property type="project" value="TreeGrafter"/>
</dbReference>
<comment type="similarity">
    <text evidence="1 8">Belongs to the TRAFAC class myosin-kinesin ATPase superfamily. Myosin family.</text>
</comment>
<keyword evidence="6 8" id="KW-0505">Motor protein</keyword>
<dbReference type="PROSITE" id="PS51844">
    <property type="entry name" value="SH3_LIKE"/>
    <property type="match status" value="1"/>
</dbReference>
<organism evidence="13 14">
    <name type="scientific">Tigriopus californicus</name>
    <name type="common">Marine copepod</name>
    <dbReference type="NCBI Taxonomy" id="6832"/>
    <lineage>
        <taxon>Eukaryota</taxon>
        <taxon>Metazoa</taxon>
        <taxon>Ecdysozoa</taxon>
        <taxon>Arthropoda</taxon>
        <taxon>Crustacea</taxon>
        <taxon>Multicrustacea</taxon>
        <taxon>Hexanauplia</taxon>
        <taxon>Copepoda</taxon>
        <taxon>Harpacticoida</taxon>
        <taxon>Harpacticidae</taxon>
        <taxon>Tigriopus</taxon>
    </lineage>
</organism>
<dbReference type="FunFam" id="1.20.5.370:FF:000008">
    <property type="entry name" value="Myosin heavy chain"/>
    <property type="match status" value="1"/>
</dbReference>
<keyword evidence="3 8" id="KW-0067">ATP-binding</keyword>
<name>A0A553NTP9_TIGCA</name>
<evidence type="ECO:0000256" key="2">
    <source>
        <dbReference type="ARBA" id="ARBA00022741"/>
    </source>
</evidence>